<dbReference type="OrthoDB" id="3763672at2759"/>
<evidence type="ECO:0000313" key="5">
    <source>
        <dbReference type="Proteomes" id="UP000799429"/>
    </source>
</evidence>
<sequence>MVMNVSRVDWSRINRLSAGMLNHYMYAEIHGYDYKFIRGVNYNDRHGTWVKPAAIAQVLPEYDFVVFLDADAIFPHLEIPIEWLLNYWRISPQISAALALDPPLKVNDDVHGHTMLNTGFVIFQNNEKTREIVKDWEECPTDTKYPTCSNWTYKWAHEQSAFSNFIRYDHPENVMELPCAEANGAPQAKHMGGCTGTFVQHFWVNKDLVPSMVAKSIMNVLMDRLHGQYLDNVKEIYVEGSNATYSIAASKELD</sequence>
<comment type="similarity">
    <text evidence="1">Belongs to the glycosyltransferase 34 family.</text>
</comment>
<dbReference type="InterPro" id="IPR008630">
    <property type="entry name" value="Glyco_trans_34"/>
</dbReference>
<protein>
    <recommendedName>
        <fullName evidence="6">Nucleotide-diphospho-sugar transferase domain-containing protein</fullName>
    </recommendedName>
</protein>
<name>A0A9P4S1S1_9PEZI</name>
<dbReference type="InterPro" id="IPR029044">
    <property type="entry name" value="Nucleotide-diphossugar_trans"/>
</dbReference>
<reference evidence="4" key="1">
    <citation type="journal article" date="2020" name="Stud. Mycol.">
        <title>101 Dothideomycetes genomes: a test case for predicting lifestyles and emergence of pathogens.</title>
        <authorList>
            <person name="Haridas S."/>
            <person name="Albert R."/>
            <person name="Binder M."/>
            <person name="Bloem J."/>
            <person name="Labutti K."/>
            <person name="Salamov A."/>
            <person name="Andreopoulos B."/>
            <person name="Baker S."/>
            <person name="Barry K."/>
            <person name="Bills G."/>
            <person name="Bluhm B."/>
            <person name="Cannon C."/>
            <person name="Castanera R."/>
            <person name="Culley D."/>
            <person name="Daum C."/>
            <person name="Ezra D."/>
            <person name="Gonzalez J."/>
            <person name="Henrissat B."/>
            <person name="Kuo A."/>
            <person name="Liang C."/>
            <person name="Lipzen A."/>
            <person name="Lutzoni F."/>
            <person name="Magnuson J."/>
            <person name="Mondo S."/>
            <person name="Nolan M."/>
            <person name="Ohm R."/>
            <person name="Pangilinan J."/>
            <person name="Park H.-J."/>
            <person name="Ramirez L."/>
            <person name="Alfaro M."/>
            <person name="Sun H."/>
            <person name="Tritt A."/>
            <person name="Yoshinaga Y."/>
            <person name="Zwiers L.-H."/>
            <person name="Turgeon B."/>
            <person name="Goodwin S."/>
            <person name="Spatafora J."/>
            <person name="Crous P."/>
            <person name="Grigoriev I."/>
        </authorList>
    </citation>
    <scope>NUCLEOTIDE SEQUENCE</scope>
    <source>
        <strain evidence="4">CBS 101060</strain>
    </source>
</reference>
<comment type="caution">
    <text evidence="4">The sequence shown here is derived from an EMBL/GenBank/DDBJ whole genome shotgun (WGS) entry which is preliminary data.</text>
</comment>
<dbReference type="PANTHER" id="PTHR31306:SF3">
    <property type="entry name" value="NUCLEOTIDE-DIPHOSPHO-SUGAR TRANSFERASE DOMAIN-CONTAINING PROTEIN"/>
    <property type="match status" value="1"/>
</dbReference>
<evidence type="ECO:0000256" key="3">
    <source>
        <dbReference type="ARBA" id="ARBA00022679"/>
    </source>
</evidence>
<dbReference type="Pfam" id="PF05637">
    <property type="entry name" value="Glyco_transf_34"/>
    <property type="match status" value="1"/>
</dbReference>
<evidence type="ECO:0000313" key="4">
    <source>
        <dbReference type="EMBL" id="KAF2834713.1"/>
    </source>
</evidence>
<dbReference type="Proteomes" id="UP000799429">
    <property type="component" value="Unassembled WGS sequence"/>
</dbReference>
<accession>A0A9P4S1S1</accession>
<evidence type="ECO:0000256" key="1">
    <source>
        <dbReference type="ARBA" id="ARBA00005664"/>
    </source>
</evidence>
<dbReference type="GO" id="GO:0000139">
    <property type="term" value="C:Golgi membrane"/>
    <property type="evidence" value="ECO:0007669"/>
    <property type="project" value="TreeGrafter"/>
</dbReference>
<keyword evidence="2" id="KW-0328">Glycosyltransferase</keyword>
<keyword evidence="3" id="KW-0808">Transferase</keyword>
<dbReference type="EMBL" id="MU006115">
    <property type="protein sequence ID" value="KAF2834713.1"/>
    <property type="molecule type" value="Genomic_DNA"/>
</dbReference>
<dbReference type="PANTHER" id="PTHR31306">
    <property type="entry name" value="ALPHA-1,6-MANNOSYLTRANSFERASE MNN11-RELATED"/>
    <property type="match status" value="1"/>
</dbReference>
<evidence type="ECO:0000256" key="2">
    <source>
        <dbReference type="ARBA" id="ARBA00022676"/>
    </source>
</evidence>
<gene>
    <name evidence="4" type="ORF">M501DRAFT_999960</name>
</gene>
<dbReference type="SUPFAM" id="SSF53448">
    <property type="entry name" value="Nucleotide-diphospho-sugar transferases"/>
    <property type="match status" value="1"/>
</dbReference>
<dbReference type="GO" id="GO:0006487">
    <property type="term" value="P:protein N-linked glycosylation"/>
    <property type="evidence" value="ECO:0007669"/>
    <property type="project" value="TreeGrafter"/>
</dbReference>
<organism evidence="4 5">
    <name type="scientific">Patellaria atrata CBS 101060</name>
    <dbReference type="NCBI Taxonomy" id="1346257"/>
    <lineage>
        <taxon>Eukaryota</taxon>
        <taxon>Fungi</taxon>
        <taxon>Dikarya</taxon>
        <taxon>Ascomycota</taxon>
        <taxon>Pezizomycotina</taxon>
        <taxon>Dothideomycetes</taxon>
        <taxon>Dothideomycetes incertae sedis</taxon>
        <taxon>Patellariales</taxon>
        <taxon>Patellariaceae</taxon>
        <taxon>Patellaria</taxon>
    </lineage>
</organism>
<dbReference type="AlphaFoldDB" id="A0A9P4S1S1"/>
<dbReference type="GO" id="GO:0016757">
    <property type="term" value="F:glycosyltransferase activity"/>
    <property type="evidence" value="ECO:0007669"/>
    <property type="project" value="UniProtKB-KW"/>
</dbReference>
<keyword evidence="5" id="KW-1185">Reference proteome</keyword>
<proteinExistence type="inferred from homology"/>
<dbReference type="Gene3D" id="3.90.550.10">
    <property type="entry name" value="Spore Coat Polysaccharide Biosynthesis Protein SpsA, Chain A"/>
    <property type="match status" value="1"/>
</dbReference>
<evidence type="ECO:0008006" key="6">
    <source>
        <dbReference type="Google" id="ProtNLM"/>
    </source>
</evidence>